<evidence type="ECO:0000256" key="7">
    <source>
        <dbReference type="ARBA" id="ARBA00022723"/>
    </source>
</evidence>
<keyword evidence="20" id="KW-1185">Reference proteome</keyword>
<dbReference type="InterPro" id="IPR036770">
    <property type="entry name" value="Ankyrin_rpt-contain_sf"/>
</dbReference>
<dbReference type="InterPro" id="IPR002110">
    <property type="entry name" value="Ankyrin_rpt"/>
</dbReference>
<evidence type="ECO:0000256" key="15">
    <source>
        <dbReference type="PROSITE-ProRule" id="PRU00228"/>
    </source>
</evidence>
<keyword evidence="11" id="KW-0862">Zinc</keyword>
<evidence type="ECO:0000256" key="5">
    <source>
        <dbReference type="ARBA" id="ARBA00022490"/>
    </source>
</evidence>
<dbReference type="RefSeq" id="XP_034232851.1">
    <property type="nucleotide sequence ID" value="XM_034376960.1"/>
</dbReference>
<dbReference type="InterPro" id="IPR010606">
    <property type="entry name" value="Mib_Herc2"/>
</dbReference>
<accession>A0A6P8Y9M7</accession>
<keyword evidence="8" id="KW-0677">Repeat</keyword>
<evidence type="ECO:0000256" key="3">
    <source>
        <dbReference type="ARBA" id="ARBA00004906"/>
    </source>
</evidence>
<dbReference type="Pfam" id="PF12796">
    <property type="entry name" value="Ank_2"/>
    <property type="match status" value="1"/>
</dbReference>
<dbReference type="PROSITE" id="PS50135">
    <property type="entry name" value="ZF_ZZ_2"/>
    <property type="match status" value="1"/>
</dbReference>
<evidence type="ECO:0000256" key="2">
    <source>
        <dbReference type="ARBA" id="ARBA00004496"/>
    </source>
</evidence>
<dbReference type="GO" id="GO:0008270">
    <property type="term" value="F:zinc ion binding"/>
    <property type="evidence" value="ECO:0007669"/>
    <property type="project" value="UniProtKB-KW"/>
</dbReference>
<reference evidence="21 22" key="1">
    <citation type="submission" date="2025-04" db="UniProtKB">
        <authorList>
            <consortium name="RefSeq"/>
        </authorList>
    </citation>
    <scope>IDENTIFICATION</scope>
    <source>
        <tissue evidence="21 22">Total insect</tissue>
    </source>
</reference>
<dbReference type="FunFam" id="2.30.30.40:FF:000044">
    <property type="entry name" value="E3 ubiquitin-protein ligase MIB2, putative"/>
    <property type="match status" value="1"/>
</dbReference>
<evidence type="ECO:0000313" key="20">
    <source>
        <dbReference type="Proteomes" id="UP000515158"/>
    </source>
</evidence>
<gene>
    <name evidence="21 22" type="primary">LOC117640377</name>
</gene>
<dbReference type="Pfam" id="PF00569">
    <property type="entry name" value="ZZ"/>
    <property type="match status" value="1"/>
</dbReference>
<organism evidence="22">
    <name type="scientific">Thrips palmi</name>
    <name type="common">Melon thrips</name>
    <dbReference type="NCBI Taxonomy" id="161013"/>
    <lineage>
        <taxon>Eukaryota</taxon>
        <taxon>Metazoa</taxon>
        <taxon>Ecdysozoa</taxon>
        <taxon>Arthropoda</taxon>
        <taxon>Hexapoda</taxon>
        <taxon>Insecta</taxon>
        <taxon>Pterygota</taxon>
        <taxon>Neoptera</taxon>
        <taxon>Paraneoptera</taxon>
        <taxon>Thysanoptera</taxon>
        <taxon>Terebrantia</taxon>
        <taxon>Thripoidea</taxon>
        <taxon>Thripidae</taxon>
        <taxon>Thrips</taxon>
    </lineage>
</organism>
<sequence>MEVGIRTVRGPDWKWGDQDEGEGHVGTVVEVGRAGSLASPDKTVVVQWDGGMRTNYRVGYEGSFDLRIIDNAPAGVKHPNIVCDGCNQCGIMGIHWKCEQCPDYDLCTECYMSDVHDTSHMFQRFENASSIGVLVGPRKEETKVRLEGIFIGAKVVRGYDWDWGNQDGGEGRTGKVTDIRGWDNESGRSVANVTWTKGSTNVYRLGHKGKVDLRCVKPAFGGFYYREHLPILGQGLEHVLVGALANRLLGAPSPLTFSVGDKVKVNKDVETLKTMQEGHGGWNPRMAQYIGKVGTVHRVTERGDIRVQYEGCNHRWTFNPEALTKRNCFSVGDCVRVIHDTDKVKEYQKGHGEWIEVMKSALGKVGKVVKIYSDGDLRVSIAGQTWTLNPLSVQLVPQNSVDQDNTNTELSREDRDNPLTSLLSTLKDPCSQEDGTLDVVREAAQGHLAAVQDYLLKHPEKVDCKSKCRTCLQVASHQGHAQMVQLLLMLGASLSLTDDDGDTALHYAAFGNQPEIMDLLLKAGSDRDATNKGSCTALHVAINKQHVNCVRVLLKWKSNANIQDSYGDTALHDAISKENLEITEMLCNVPGLDFTLKNKRGFNVLHHAALKGNSLATEKLLLRSRQLVDVKKDDGFAALHLACLNGHRAVAETLLVQGQAEVDLRNNRRQTPLILAVCQGHCSLVELCVSLRADIHAEDGDGDTALHLALKKRSSIAVSEVNELEAPTIYGIYSMLVGRAGVQHPVAIAVACYLIQEGCSLDKQNKKGKTPLDLVNDQTLQEVLKKYVTQRSFSSEVAAGVGSGSGERASPLLQLDIFGNYPHSSTLPSGSSDPEADQKPQSTPSRSQRQSRASASSHSNPSTSSDPDVVERPIPVECMVCSELADQNVKFEPCMHRIACEDCSSRMKKCLKCGQNITRRLTQDGRIIACKSRQPSAERLRYLESKIAEIEEAHCCSICMERRRNVVFLCGHSACDKCSHTLKICHMCRKTITKKINIY</sequence>
<evidence type="ECO:0000256" key="10">
    <source>
        <dbReference type="ARBA" id="ARBA00022786"/>
    </source>
</evidence>
<evidence type="ECO:0000256" key="6">
    <source>
        <dbReference type="ARBA" id="ARBA00022679"/>
    </source>
</evidence>
<protein>
    <recommendedName>
        <fullName evidence="4">RING-type E3 ubiquitin transferase</fullName>
        <ecNumber evidence="4">2.3.2.27</ecNumber>
    </recommendedName>
</protein>
<keyword evidence="10" id="KW-0833">Ubl conjugation pathway</keyword>
<evidence type="ECO:0000256" key="16">
    <source>
        <dbReference type="SAM" id="MobiDB-lite"/>
    </source>
</evidence>
<dbReference type="PROSITE" id="PS50297">
    <property type="entry name" value="ANK_REP_REGION"/>
    <property type="match status" value="3"/>
</dbReference>
<dbReference type="UniPathway" id="UPA00143"/>
<keyword evidence="7" id="KW-0479">Metal-binding</keyword>
<keyword evidence="9 15" id="KW-0863">Zinc-finger</keyword>
<evidence type="ECO:0000256" key="8">
    <source>
        <dbReference type="ARBA" id="ARBA00022737"/>
    </source>
</evidence>
<evidence type="ECO:0000256" key="4">
    <source>
        <dbReference type="ARBA" id="ARBA00012483"/>
    </source>
</evidence>
<feature type="repeat" description="ANK" evidence="14">
    <location>
        <begin position="533"/>
        <end position="565"/>
    </location>
</feature>
<evidence type="ECO:0000256" key="11">
    <source>
        <dbReference type="ARBA" id="ARBA00022833"/>
    </source>
</evidence>
<dbReference type="Pfam" id="PF13857">
    <property type="entry name" value="Ank_5"/>
    <property type="match status" value="2"/>
</dbReference>
<dbReference type="SUPFAM" id="SSF48403">
    <property type="entry name" value="Ankyrin repeat"/>
    <property type="match status" value="1"/>
</dbReference>
<evidence type="ECO:0000313" key="22">
    <source>
        <dbReference type="RefSeq" id="XP_034232851.1"/>
    </source>
</evidence>
<evidence type="ECO:0000259" key="17">
    <source>
        <dbReference type="PROSITE" id="PS50089"/>
    </source>
</evidence>
<evidence type="ECO:0000256" key="14">
    <source>
        <dbReference type="PROSITE-ProRule" id="PRU00023"/>
    </source>
</evidence>
<dbReference type="Proteomes" id="UP000515158">
    <property type="component" value="Unplaced"/>
</dbReference>
<dbReference type="OrthoDB" id="2122982at2759"/>
<evidence type="ECO:0000256" key="1">
    <source>
        <dbReference type="ARBA" id="ARBA00000900"/>
    </source>
</evidence>
<dbReference type="Gene3D" id="3.30.60.90">
    <property type="match status" value="1"/>
</dbReference>
<dbReference type="AlphaFoldDB" id="A0A6P8Y9M7"/>
<dbReference type="InterPro" id="IPR043145">
    <property type="entry name" value="Znf_ZZ_sf"/>
</dbReference>
<dbReference type="InterPro" id="IPR037252">
    <property type="entry name" value="Mib_Herc2_sf"/>
</dbReference>
<dbReference type="GO" id="GO:0016567">
    <property type="term" value="P:protein ubiquitination"/>
    <property type="evidence" value="ECO:0007669"/>
    <property type="project" value="UniProtKB-UniPathway"/>
</dbReference>
<dbReference type="FunFam" id="2.30.30.40:FF:000078">
    <property type="entry name" value="Putative e3 ubiquitin-protein ligase mib2"/>
    <property type="match status" value="1"/>
</dbReference>
<feature type="repeat" description="ANK" evidence="14">
    <location>
        <begin position="500"/>
        <end position="532"/>
    </location>
</feature>
<dbReference type="PROSITE" id="PS51416">
    <property type="entry name" value="MIB_HERC2"/>
    <property type="match status" value="2"/>
</dbReference>
<evidence type="ECO:0000256" key="9">
    <source>
        <dbReference type="ARBA" id="ARBA00022771"/>
    </source>
</evidence>
<proteinExistence type="predicted"/>
<dbReference type="PROSITE" id="PS50088">
    <property type="entry name" value="ANK_REPEAT"/>
    <property type="match status" value="4"/>
</dbReference>
<feature type="region of interest" description="Disordered" evidence="16">
    <location>
        <begin position="823"/>
        <end position="870"/>
    </location>
</feature>
<evidence type="ECO:0000256" key="12">
    <source>
        <dbReference type="ARBA" id="ARBA00022976"/>
    </source>
</evidence>
<evidence type="ECO:0000259" key="19">
    <source>
        <dbReference type="PROSITE" id="PS51416"/>
    </source>
</evidence>
<dbReference type="InterPro" id="IPR000433">
    <property type="entry name" value="Znf_ZZ"/>
</dbReference>
<dbReference type="Gene3D" id="2.30.30.40">
    <property type="entry name" value="SH3 Domains"/>
    <property type="match status" value="2"/>
</dbReference>
<dbReference type="InterPro" id="IPR040847">
    <property type="entry name" value="SH3_15"/>
</dbReference>
<dbReference type="CTD" id="142678"/>
<dbReference type="SUPFAM" id="SSF57850">
    <property type="entry name" value="RING/U-box"/>
    <property type="match status" value="1"/>
</dbReference>
<name>A0A6P8Y9M7_THRPL</name>
<dbReference type="Pfam" id="PF13920">
    <property type="entry name" value="zf-C3HC4_3"/>
    <property type="match status" value="2"/>
</dbReference>
<comment type="pathway">
    <text evidence="3">Protein modification; protein ubiquitination.</text>
</comment>
<dbReference type="SMART" id="SM00248">
    <property type="entry name" value="ANK"/>
    <property type="match status" value="8"/>
</dbReference>
<evidence type="ECO:0000256" key="13">
    <source>
        <dbReference type="ARBA" id="ARBA00023043"/>
    </source>
</evidence>
<dbReference type="PROSITE" id="PS50089">
    <property type="entry name" value="ZF_RING_2"/>
    <property type="match status" value="1"/>
</dbReference>
<feature type="compositionally biased region" description="Polar residues" evidence="16">
    <location>
        <begin position="823"/>
        <end position="832"/>
    </location>
</feature>
<dbReference type="FunFam" id="3.30.40.10:FF:000393">
    <property type="entry name" value="CLUMA_CG014158, isoform A"/>
    <property type="match status" value="1"/>
</dbReference>
<dbReference type="SMART" id="SM00291">
    <property type="entry name" value="ZnF_ZZ"/>
    <property type="match status" value="1"/>
</dbReference>
<dbReference type="InterPro" id="IPR001841">
    <property type="entry name" value="Znf_RING"/>
</dbReference>
<dbReference type="RefSeq" id="XP_034232778.1">
    <property type="nucleotide sequence ID" value="XM_034376887.1"/>
</dbReference>
<dbReference type="GO" id="GO:0007219">
    <property type="term" value="P:Notch signaling pathway"/>
    <property type="evidence" value="ECO:0007669"/>
    <property type="project" value="UniProtKB-KW"/>
</dbReference>
<keyword evidence="13 14" id="KW-0040">ANK repeat</keyword>
<dbReference type="Pfam" id="PF18346">
    <property type="entry name" value="SH3_15"/>
    <property type="match status" value="2"/>
</dbReference>
<dbReference type="GO" id="GO:0061630">
    <property type="term" value="F:ubiquitin protein ligase activity"/>
    <property type="evidence" value="ECO:0007669"/>
    <property type="project" value="UniProtKB-EC"/>
</dbReference>
<keyword evidence="5" id="KW-0963">Cytoplasm</keyword>
<dbReference type="Pfam" id="PF06701">
    <property type="entry name" value="MIB_HERC2"/>
    <property type="match status" value="2"/>
</dbReference>
<keyword evidence="6" id="KW-0808">Transferase</keyword>
<dbReference type="GO" id="GO:0005737">
    <property type="term" value="C:cytoplasm"/>
    <property type="evidence" value="ECO:0007669"/>
    <property type="project" value="UniProtKB-SubCell"/>
</dbReference>
<dbReference type="PANTHER" id="PTHR24202">
    <property type="entry name" value="E3 UBIQUITIN-PROTEIN LIGASE MIB2"/>
    <property type="match status" value="1"/>
</dbReference>
<dbReference type="InterPro" id="IPR013083">
    <property type="entry name" value="Znf_RING/FYVE/PHD"/>
</dbReference>
<comment type="subcellular location">
    <subcellularLocation>
        <location evidence="2">Cytoplasm</location>
    </subcellularLocation>
</comment>
<dbReference type="SMART" id="SM00184">
    <property type="entry name" value="RING"/>
    <property type="match status" value="2"/>
</dbReference>
<feature type="domain" description="RING-type" evidence="17">
    <location>
        <begin position="956"/>
        <end position="989"/>
    </location>
</feature>
<feature type="domain" description="MIB/HERC2" evidence="19">
    <location>
        <begin position="141"/>
        <end position="219"/>
    </location>
</feature>
<feature type="compositionally biased region" description="Low complexity" evidence="16">
    <location>
        <begin position="840"/>
        <end position="865"/>
    </location>
</feature>
<dbReference type="EC" id="2.3.2.27" evidence="4"/>
<dbReference type="PROSITE" id="PS01357">
    <property type="entry name" value="ZF_ZZ_1"/>
    <property type="match status" value="1"/>
</dbReference>
<dbReference type="SUPFAM" id="SSF159034">
    <property type="entry name" value="Mib/herc2 domain-like"/>
    <property type="match status" value="2"/>
</dbReference>
<dbReference type="CDD" id="cd16726">
    <property type="entry name" value="RING-HC_MIB2_rpt1"/>
    <property type="match status" value="1"/>
</dbReference>
<dbReference type="Gene3D" id="3.30.40.10">
    <property type="entry name" value="Zinc/RING finger domain, C3HC4 (zinc finger)"/>
    <property type="match status" value="2"/>
</dbReference>
<comment type="catalytic activity">
    <reaction evidence="1">
        <text>S-ubiquitinyl-[E2 ubiquitin-conjugating enzyme]-L-cysteine + [acceptor protein]-L-lysine = [E2 ubiquitin-conjugating enzyme]-L-cysteine + N(6)-ubiquitinyl-[acceptor protein]-L-lysine.</text>
        <dbReference type="EC" id="2.3.2.27"/>
    </reaction>
</comment>
<dbReference type="GeneID" id="117640377"/>
<feature type="domain" description="ZZ-type" evidence="18">
    <location>
        <begin position="78"/>
        <end position="130"/>
    </location>
</feature>
<dbReference type="KEGG" id="tpal:117640377"/>
<feature type="repeat" description="ANK" evidence="14">
    <location>
        <begin position="467"/>
        <end position="499"/>
    </location>
</feature>
<evidence type="ECO:0000259" key="18">
    <source>
        <dbReference type="PROSITE" id="PS50135"/>
    </source>
</evidence>
<keyword evidence="12" id="KW-0914">Notch signaling pathway</keyword>
<feature type="repeat" description="ANK" evidence="14">
    <location>
        <begin position="634"/>
        <end position="667"/>
    </location>
</feature>
<dbReference type="FunFam" id="3.30.60.90:FF:000004">
    <property type="entry name" value="Putative E3 ubiquitin-protein ligase MIB2"/>
    <property type="match status" value="1"/>
</dbReference>
<feature type="domain" description="MIB/HERC2" evidence="19">
    <location>
        <begin position="1"/>
        <end position="72"/>
    </location>
</feature>
<dbReference type="PANTHER" id="PTHR24202:SF4">
    <property type="entry name" value="E3 UBIQUITIN-PROTEIN LIGASE MIB2-RELATED"/>
    <property type="match status" value="1"/>
</dbReference>
<dbReference type="Gene3D" id="1.25.40.20">
    <property type="entry name" value="Ankyrin repeat-containing domain"/>
    <property type="match status" value="3"/>
</dbReference>
<evidence type="ECO:0000313" key="21">
    <source>
        <dbReference type="RefSeq" id="XP_034232778.1"/>
    </source>
</evidence>
<dbReference type="CDD" id="cd16520">
    <property type="entry name" value="RING-HC_MIBs-like"/>
    <property type="match status" value="1"/>
</dbReference>